<accession>A0A1I7ZVJ9</accession>
<evidence type="ECO:0000313" key="11">
    <source>
        <dbReference type="WBParaSite" id="L893_g30018.t1"/>
    </source>
</evidence>
<evidence type="ECO:0000256" key="5">
    <source>
        <dbReference type="ARBA" id="ARBA00023242"/>
    </source>
</evidence>
<keyword evidence="5" id="KW-0539">Nucleus</keyword>
<feature type="domain" description="Rnh202 triple barrel" evidence="9">
    <location>
        <begin position="47"/>
        <end position="103"/>
    </location>
</feature>
<keyword evidence="10" id="KW-1185">Reference proteome</keyword>
<evidence type="ECO:0000313" key="10">
    <source>
        <dbReference type="Proteomes" id="UP000095287"/>
    </source>
</evidence>
<dbReference type="AlphaFoldDB" id="A0A1I7ZVJ9"/>
<evidence type="ECO:0000259" key="8">
    <source>
        <dbReference type="Pfam" id="PF09468"/>
    </source>
</evidence>
<dbReference type="PANTHER" id="PTHR13383:SF11">
    <property type="entry name" value="RIBONUCLEASE H2 SUBUNIT B"/>
    <property type="match status" value="1"/>
</dbReference>
<sequence length="319" mass="35951">MAPKRSTRPTAKPTTVATIESDLSYARKVLICKGEFLTIHNLENTLSDDKEAVLLPHPRTGASTLYYGVGSESISQVVKVGEGKRSWLMGESVVSDGNIVCFVPVHPLFLILPYLKDCTQSNALPTELSWRYLLTREHLEVWSTDPGEVLVSNALKLMQEYLRDDLFRELKVSLGLLPKEEVPDQKVNEPTPLGAILTNKFYPIMKDLASNRTLLVALRKVCDVTTTSDITNFKLNNDKLLCWLKKKFATVQNQCSSQANALKLMQEHLRDDLFRELKVSLGLLPKEEAPDHKSEQTFPVMTTLFTEVVRCVVDMGMQR</sequence>
<dbReference type="Proteomes" id="UP000095287">
    <property type="component" value="Unplaced"/>
</dbReference>
<dbReference type="WBParaSite" id="L893_g30018.t1">
    <property type="protein sequence ID" value="L893_g30018.t1"/>
    <property type="gene ID" value="L893_g30018"/>
</dbReference>
<reference evidence="11" key="1">
    <citation type="submission" date="2016-11" db="UniProtKB">
        <authorList>
            <consortium name="WormBaseParasite"/>
        </authorList>
    </citation>
    <scope>IDENTIFICATION</scope>
</reference>
<dbReference type="PANTHER" id="PTHR13383">
    <property type="entry name" value="RIBONUCLEASE H2 SUBUNIT B"/>
    <property type="match status" value="1"/>
</dbReference>
<organism evidence="10 11">
    <name type="scientific">Steinernema glaseri</name>
    <dbReference type="NCBI Taxonomy" id="37863"/>
    <lineage>
        <taxon>Eukaryota</taxon>
        <taxon>Metazoa</taxon>
        <taxon>Ecdysozoa</taxon>
        <taxon>Nematoda</taxon>
        <taxon>Chromadorea</taxon>
        <taxon>Rhabditida</taxon>
        <taxon>Tylenchina</taxon>
        <taxon>Panagrolaimomorpha</taxon>
        <taxon>Strongyloidoidea</taxon>
        <taxon>Steinernematidae</taxon>
        <taxon>Steinernema</taxon>
    </lineage>
</organism>
<evidence type="ECO:0000256" key="1">
    <source>
        <dbReference type="ARBA" id="ARBA00004123"/>
    </source>
</evidence>
<comment type="function">
    <text evidence="6">Non catalytic subunit of RNase H2, an endonuclease that specifically degrades the RNA of RNA:DNA hybrids. Participates in DNA replication, possibly by mediating the removal of lagging-strand Okazaki fragment RNA primers during DNA replication. Mediates the excision of single ribonucleotides from DNA:RNA duplexes.</text>
</comment>
<evidence type="ECO:0000256" key="6">
    <source>
        <dbReference type="ARBA" id="ARBA00024778"/>
    </source>
</evidence>
<comment type="similarity">
    <text evidence="2">Belongs to the RNase H2 subunit B family.</text>
</comment>
<dbReference type="InterPro" id="IPR040456">
    <property type="entry name" value="RNase_H2_suB"/>
</dbReference>
<protein>
    <recommendedName>
        <fullName evidence="4">Ribonuclease H2 subunit B</fullName>
    </recommendedName>
    <alternativeName>
        <fullName evidence="7">Ribonuclease HI subunit B</fullName>
    </alternativeName>
</protein>
<evidence type="ECO:0000256" key="7">
    <source>
        <dbReference type="ARBA" id="ARBA00033464"/>
    </source>
</evidence>
<dbReference type="InterPro" id="IPR041195">
    <property type="entry name" value="Rnh202_N"/>
</dbReference>
<name>A0A1I7ZVJ9_9BILA</name>
<evidence type="ECO:0000256" key="2">
    <source>
        <dbReference type="ARBA" id="ARBA00009823"/>
    </source>
</evidence>
<evidence type="ECO:0000256" key="4">
    <source>
        <dbReference type="ARBA" id="ARBA00019062"/>
    </source>
</evidence>
<evidence type="ECO:0000259" key="9">
    <source>
        <dbReference type="Pfam" id="PF17745"/>
    </source>
</evidence>
<dbReference type="Gene3D" id="2.20.25.530">
    <property type="match status" value="1"/>
</dbReference>
<dbReference type="Pfam" id="PF09468">
    <property type="entry name" value="RNase_H2-Ydr279"/>
    <property type="match status" value="1"/>
</dbReference>
<comment type="subcellular location">
    <subcellularLocation>
        <location evidence="1">Nucleus</location>
    </subcellularLocation>
</comment>
<proteinExistence type="inferred from homology"/>
<comment type="subunit">
    <text evidence="3">The RNase H2 complex is a heterotrimer composed of the catalytic subunit RNASEH2A and the non-catalytic subunits RNASEH2B and RNASEH2C.</text>
</comment>
<dbReference type="GO" id="GO:0006401">
    <property type="term" value="P:RNA catabolic process"/>
    <property type="evidence" value="ECO:0007669"/>
    <property type="project" value="TreeGrafter"/>
</dbReference>
<dbReference type="InterPro" id="IPR019024">
    <property type="entry name" value="RNase_H2_suB_wHTH"/>
</dbReference>
<dbReference type="GO" id="GO:0032299">
    <property type="term" value="C:ribonuclease H2 complex"/>
    <property type="evidence" value="ECO:0007669"/>
    <property type="project" value="InterPro"/>
</dbReference>
<dbReference type="Gene3D" id="1.10.20.120">
    <property type="match status" value="1"/>
</dbReference>
<dbReference type="GO" id="GO:0005654">
    <property type="term" value="C:nucleoplasm"/>
    <property type="evidence" value="ECO:0007669"/>
    <property type="project" value="TreeGrafter"/>
</dbReference>
<dbReference type="Pfam" id="PF17745">
    <property type="entry name" value="Ydr279_N"/>
    <property type="match status" value="1"/>
</dbReference>
<feature type="domain" description="Ribonuclease H2 subunit B wHTH" evidence="8">
    <location>
        <begin position="210"/>
        <end position="260"/>
    </location>
</feature>
<evidence type="ECO:0000256" key="3">
    <source>
        <dbReference type="ARBA" id="ARBA00011277"/>
    </source>
</evidence>